<comment type="caution">
    <text evidence="2">The sequence shown here is derived from an EMBL/GenBank/DDBJ whole genome shotgun (WGS) entry which is preliminary data.</text>
</comment>
<dbReference type="PANTHER" id="PTHR31672:SF13">
    <property type="entry name" value="F-BOX PROTEIN CPR30-LIKE"/>
    <property type="match status" value="1"/>
</dbReference>
<dbReference type="SUPFAM" id="SSF81383">
    <property type="entry name" value="F-box domain"/>
    <property type="match status" value="1"/>
</dbReference>
<dbReference type="EMBL" id="JAFEMO010000007">
    <property type="protein sequence ID" value="KAH7567240.1"/>
    <property type="molecule type" value="Genomic_DNA"/>
</dbReference>
<dbReference type="NCBIfam" id="TIGR01640">
    <property type="entry name" value="F_box_assoc_1"/>
    <property type="match status" value="1"/>
</dbReference>
<dbReference type="InterPro" id="IPR050796">
    <property type="entry name" value="SCF_F-box_component"/>
</dbReference>
<evidence type="ECO:0000313" key="3">
    <source>
        <dbReference type="Proteomes" id="UP000827721"/>
    </source>
</evidence>
<dbReference type="InterPro" id="IPR036047">
    <property type="entry name" value="F-box-like_dom_sf"/>
</dbReference>
<organism evidence="2 3">
    <name type="scientific">Xanthoceras sorbifolium</name>
    <dbReference type="NCBI Taxonomy" id="99658"/>
    <lineage>
        <taxon>Eukaryota</taxon>
        <taxon>Viridiplantae</taxon>
        <taxon>Streptophyta</taxon>
        <taxon>Embryophyta</taxon>
        <taxon>Tracheophyta</taxon>
        <taxon>Spermatophyta</taxon>
        <taxon>Magnoliopsida</taxon>
        <taxon>eudicotyledons</taxon>
        <taxon>Gunneridae</taxon>
        <taxon>Pentapetalae</taxon>
        <taxon>rosids</taxon>
        <taxon>malvids</taxon>
        <taxon>Sapindales</taxon>
        <taxon>Sapindaceae</taxon>
        <taxon>Xanthoceroideae</taxon>
        <taxon>Xanthoceras</taxon>
    </lineage>
</organism>
<sequence>MAPQLPDPLIFFELLIRVPVKSLARFKCVNRFWCSSISHSDFIYTHLEAAKRLYDHSCLIISCLVHDDNLCNSSTLYFYLIRDDHEPAVLEYSTQVSYDSYHFLPSCNGLVCFYGAHAAGIYVCNPSTKNIVRIPDSTETGSRLLSCGFGFDQRTRNYKIIKISNVADDDDLQIIEMLTMGTSSWRAVKIINGRFGFPNRQPPVFANGFFYWISAFENSSGFFIQSFDIGRESFGIIHVPESVSRKDWRLFSLEALGGDQLCLVDMDIESEGKKRMDLWLFKFGVFVVSDCDDDYQKKKPGYYWVQETILHPSEPLDATRPVAFRGREILLHGFIRGLDDVINWYDLQTGRFRGVDIGEIPSMYFHVRSHVESIVSLQI</sequence>
<accession>A0ABQ8HSA7</accession>
<name>A0ABQ8HSA7_9ROSI</name>
<dbReference type="Proteomes" id="UP000827721">
    <property type="component" value="Unassembled WGS sequence"/>
</dbReference>
<keyword evidence="3" id="KW-1185">Reference proteome</keyword>
<gene>
    <name evidence="2" type="ORF">JRO89_XS07G0036700</name>
</gene>
<protein>
    <recommendedName>
        <fullName evidence="1">F-box associated beta-propeller type 3 domain-containing protein</fullName>
    </recommendedName>
</protein>
<evidence type="ECO:0000259" key="1">
    <source>
        <dbReference type="Pfam" id="PF08268"/>
    </source>
</evidence>
<dbReference type="Pfam" id="PF08268">
    <property type="entry name" value="FBA_3"/>
    <property type="match status" value="1"/>
</dbReference>
<feature type="domain" description="F-box associated beta-propeller type 3" evidence="1">
    <location>
        <begin position="75"/>
        <end position="279"/>
    </location>
</feature>
<proteinExistence type="predicted"/>
<dbReference type="InterPro" id="IPR013187">
    <property type="entry name" value="F-box-assoc_dom_typ3"/>
</dbReference>
<dbReference type="InterPro" id="IPR017451">
    <property type="entry name" value="F-box-assoc_interact_dom"/>
</dbReference>
<reference evidence="2 3" key="1">
    <citation type="submission" date="2021-02" db="EMBL/GenBank/DDBJ databases">
        <title>Plant Genome Project.</title>
        <authorList>
            <person name="Zhang R.-G."/>
        </authorList>
    </citation>
    <scope>NUCLEOTIDE SEQUENCE [LARGE SCALE GENOMIC DNA]</scope>
    <source>
        <tissue evidence="2">Leaves</tissue>
    </source>
</reference>
<dbReference type="PANTHER" id="PTHR31672">
    <property type="entry name" value="BNACNNG10540D PROTEIN"/>
    <property type="match status" value="1"/>
</dbReference>
<evidence type="ECO:0000313" key="2">
    <source>
        <dbReference type="EMBL" id="KAH7567240.1"/>
    </source>
</evidence>